<dbReference type="EMBL" id="JAAKZI010000030">
    <property type="protein sequence ID" value="NGN84798.1"/>
    <property type="molecule type" value="Genomic_DNA"/>
</dbReference>
<keyword evidence="5 7" id="KW-1133">Transmembrane helix</keyword>
<evidence type="ECO:0000259" key="9">
    <source>
        <dbReference type="PROSITE" id="PS50928"/>
    </source>
</evidence>
<dbReference type="PANTHER" id="PTHR43386">
    <property type="entry name" value="OLIGOPEPTIDE TRANSPORT SYSTEM PERMEASE PROTEIN APPC"/>
    <property type="match status" value="1"/>
</dbReference>
<feature type="transmembrane region" description="Helical" evidence="7">
    <location>
        <begin position="274"/>
        <end position="298"/>
    </location>
</feature>
<dbReference type="InterPro" id="IPR035906">
    <property type="entry name" value="MetI-like_sf"/>
</dbReference>
<comment type="subcellular location">
    <subcellularLocation>
        <location evidence="1 7">Cell membrane</location>
        <topology evidence="1 7">Multi-pass membrane protein</topology>
    </subcellularLocation>
</comment>
<evidence type="ECO:0000256" key="3">
    <source>
        <dbReference type="ARBA" id="ARBA00022475"/>
    </source>
</evidence>
<evidence type="ECO:0000313" key="10">
    <source>
        <dbReference type="EMBL" id="NGN84798.1"/>
    </source>
</evidence>
<evidence type="ECO:0000256" key="2">
    <source>
        <dbReference type="ARBA" id="ARBA00022448"/>
    </source>
</evidence>
<dbReference type="SUPFAM" id="SSF161098">
    <property type="entry name" value="MetI-like"/>
    <property type="match status" value="1"/>
</dbReference>
<dbReference type="PANTHER" id="PTHR43386:SF1">
    <property type="entry name" value="D,D-DIPEPTIDE TRANSPORT SYSTEM PERMEASE PROTEIN DDPC-RELATED"/>
    <property type="match status" value="1"/>
</dbReference>
<gene>
    <name evidence="10" type="ORF">G6N77_15230</name>
</gene>
<reference evidence="10 11" key="1">
    <citation type="submission" date="2020-02" db="EMBL/GenBank/DDBJ databases">
        <title>Genome sequence of the type strain DSM 27180 of Arthrobacter silviterrae.</title>
        <authorList>
            <person name="Gao J."/>
            <person name="Sun J."/>
        </authorList>
    </citation>
    <scope>NUCLEOTIDE SEQUENCE [LARGE SCALE GENOMIC DNA]</scope>
    <source>
        <strain evidence="10 11">DSM 27180</strain>
    </source>
</reference>
<feature type="transmembrane region" description="Helical" evidence="7">
    <location>
        <begin position="139"/>
        <end position="162"/>
    </location>
</feature>
<proteinExistence type="inferred from homology"/>
<comment type="caution">
    <text evidence="10">The sequence shown here is derived from an EMBL/GenBank/DDBJ whole genome shotgun (WGS) entry which is preliminary data.</text>
</comment>
<dbReference type="RefSeq" id="WP_165183026.1">
    <property type="nucleotide sequence ID" value="NZ_JAAKZI010000030.1"/>
</dbReference>
<evidence type="ECO:0000256" key="8">
    <source>
        <dbReference type="SAM" id="MobiDB-lite"/>
    </source>
</evidence>
<evidence type="ECO:0000256" key="5">
    <source>
        <dbReference type="ARBA" id="ARBA00022989"/>
    </source>
</evidence>
<evidence type="ECO:0000313" key="11">
    <source>
        <dbReference type="Proteomes" id="UP000479226"/>
    </source>
</evidence>
<dbReference type="Proteomes" id="UP000479226">
    <property type="component" value="Unassembled WGS sequence"/>
</dbReference>
<feature type="compositionally biased region" description="Low complexity" evidence="8">
    <location>
        <begin position="1"/>
        <end position="16"/>
    </location>
</feature>
<dbReference type="InterPro" id="IPR025966">
    <property type="entry name" value="OppC_N"/>
</dbReference>
<feature type="region of interest" description="Disordered" evidence="8">
    <location>
        <begin position="1"/>
        <end position="24"/>
    </location>
</feature>
<evidence type="ECO:0000256" key="1">
    <source>
        <dbReference type="ARBA" id="ARBA00004651"/>
    </source>
</evidence>
<protein>
    <submittedName>
        <fullName evidence="10">ABC transporter permease</fullName>
    </submittedName>
</protein>
<keyword evidence="3" id="KW-1003">Cell membrane</keyword>
<organism evidence="10 11">
    <name type="scientific">Arthrobacter silviterrae</name>
    <dbReference type="NCBI Taxonomy" id="2026658"/>
    <lineage>
        <taxon>Bacteria</taxon>
        <taxon>Bacillati</taxon>
        <taxon>Actinomycetota</taxon>
        <taxon>Actinomycetes</taxon>
        <taxon>Micrococcales</taxon>
        <taxon>Micrococcaceae</taxon>
        <taxon>Arthrobacter</taxon>
    </lineage>
</organism>
<keyword evidence="11" id="KW-1185">Reference proteome</keyword>
<dbReference type="InterPro" id="IPR050366">
    <property type="entry name" value="BP-dependent_transpt_permease"/>
</dbReference>
<sequence>MSISQSQRQTSTSGDTKTPPSAPRSIFSKVTGGGLAHGLLTNKKALFGLTILFLFVVLAVLAPVLMPGNPSNFTADVSAAPSADHWLGTTAKGQDVLALTLWGSRSSLSVGFAVGLIATFIGCLVGIASAYFGKVTDELLSLLTNIFLLIPGLPLLVVLAAFLPPGPATVVIVLVITGWAGSARVLRSQALSIRGKDFLASAIVTGEKTWRIMFLEIMPNMASIVMSTLLGCIIYGIGAQAGLEFLGLGDTSSVSWGTNLYWANNDGAMMTGDWWVLIPSGLAIALIAFALAMINYAVDEVTNPRLRAEKKD</sequence>
<feature type="transmembrane region" description="Helical" evidence="7">
    <location>
        <begin position="110"/>
        <end position="132"/>
    </location>
</feature>
<comment type="similarity">
    <text evidence="7">Belongs to the binding-protein-dependent transport system permease family.</text>
</comment>
<evidence type="ECO:0000256" key="4">
    <source>
        <dbReference type="ARBA" id="ARBA00022692"/>
    </source>
</evidence>
<dbReference type="Gene3D" id="1.10.3720.10">
    <property type="entry name" value="MetI-like"/>
    <property type="match status" value="1"/>
</dbReference>
<dbReference type="Pfam" id="PF00528">
    <property type="entry name" value="BPD_transp_1"/>
    <property type="match status" value="1"/>
</dbReference>
<keyword evidence="2 7" id="KW-0813">Transport</keyword>
<feature type="domain" description="ABC transmembrane type-1" evidence="9">
    <location>
        <begin position="104"/>
        <end position="295"/>
    </location>
</feature>
<accession>A0ABX0DKI9</accession>
<keyword evidence="6 7" id="KW-0472">Membrane</keyword>
<feature type="transmembrane region" description="Helical" evidence="7">
    <location>
        <begin position="45"/>
        <end position="66"/>
    </location>
</feature>
<dbReference type="Pfam" id="PF12911">
    <property type="entry name" value="OppC_N"/>
    <property type="match status" value="1"/>
</dbReference>
<evidence type="ECO:0000256" key="6">
    <source>
        <dbReference type="ARBA" id="ARBA00023136"/>
    </source>
</evidence>
<feature type="transmembrane region" description="Helical" evidence="7">
    <location>
        <begin position="168"/>
        <end position="186"/>
    </location>
</feature>
<evidence type="ECO:0000256" key="7">
    <source>
        <dbReference type="RuleBase" id="RU363032"/>
    </source>
</evidence>
<dbReference type="InterPro" id="IPR000515">
    <property type="entry name" value="MetI-like"/>
</dbReference>
<dbReference type="PROSITE" id="PS50928">
    <property type="entry name" value="ABC_TM1"/>
    <property type="match status" value="1"/>
</dbReference>
<dbReference type="CDD" id="cd06261">
    <property type="entry name" value="TM_PBP2"/>
    <property type="match status" value="1"/>
</dbReference>
<feature type="transmembrane region" description="Helical" evidence="7">
    <location>
        <begin position="217"/>
        <end position="238"/>
    </location>
</feature>
<keyword evidence="4 7" id="KW-0812">Transmembrane</keyword>
<name>A0ABX0DKI9_9MICC</name>